<dbReference type="Pfam" id="PF09273">
    <property type="entry name" value="Rubis-subs-bind"/>
    <property type="match status" value="1"/>
</dbReference>
<dbReference type="GO" id="GO:0016279">
    <property type="term" value="F:protein-lysine N-methyltransferase activity"/>
    <property type="evidence" value="ECO:0007669"/>
    <property type="project" value="TreeGrafter"/>
</dbReference>
<name>A0A8T1WPE7_9STRA</name>
<dbReference type="PANTHER" id="PTHR13271:SF137">
    <property type="entry name" value="SET DOMAIN-CONTAINING PROTEIN"/>
    <property type="match status" value="1"/>
</dbReference>
<evidence type="ECO:0000313" key="3">
    <source>
        <dbReference type="Proteomes" id="UP000694044"/>
    </source>
</evidence>
<dbReference type="PANTHER" id="PTHR13271">
    <property type="entry name" value="UNCHARACTERIZED PUTATIVE METHYLTRANSFERASE"/>
    <property type="match status" value="1"/>
</dbReference>
<dbReference type="InterPro" id="IPR050600">
    <property type="entry name" value="SETD3_SETD6_MTase"/>
</dbReference>
<accession>A0A8T1WPE7</accession>
<dbReference type="CDD" id="cd10527">
    <property type="entry name" value="SET_LSMT"/>
    <property type="match status" value="1"/>
</dbReference>
<sequence length="426" mass="48156">MSSPAVVTALVAWLESHGGVDSLLDIRYLGTLKGHSVFAKQALASGQVTLRVPFKLTMNAESAAQSDLAPVLDKYPQVPADEVLALHLMHERSKGDASFFAPFIASLPTTFDLPVFWSDAELTELEGTNVLLLTQLMTKHLQRDFESIHQAVAEDFPEIFASLPTLTVDDYMWAMGVIWSRAFGVTRGDKYLRVLCPAMDMFNHDVGLRNPLDDFVSFDEEKQMLAHHVPEEVAAGSPLHISYGQYSNAKLLYSYGFVAKENPRRAVDFWMKIPPNDPYLKLKQTVLDSNELTSNQTYDFCGTLFTNDVDERLLATLRVILMNEQEIRLYKRAFEKSILSVRNELAVYENLQSTCRRKLDNYRTTLEEDEAILAEAETKANPRLSFAIRVRIEDKQVFTGVVNTLEKWKQTLSSNPDQYPPSSTRS</sequence>
<dbReference type="AlphaFoldDB" id="A0A8T1WPE7"/>
<dbReference type="InterPro" id="IPR015353">
    <property type="entry name" value="Rubisco_LSMT_subst-bd"/>
</dbReference>
<feature type="domain" description="Rubisco LSMT substrate-binding" evidence="1">
    <location>
        <begin position="274"/>
        <end position="397"/>
    </location>
</feature>
<gene>
    <name evidence="2" type="ORF">PHYPSEUDO_000010</name>
</gene>
<dbReference type="OrthoDB" id="441812at2759"/>
<evidence type="ECO:0000259" key="1">
    <source>
        <dbReference type="Pfam" id="PF09273"/>
    </source>
</evidence>
<keyword evidence="3" id="KW-1185">Reference proteome</keyword>
<proteinExistence type="predicted"/>
<evidence type="ECO:0000313" key="2">
    <source>
        <dbReference type="EMBL" id="KAG7393833.1"/>
    </source>
</evidence>
<protein>
    <recommendedName>
        <fullName evidence="1">Rubisco LSMT substrate-binding domain-containing protein</fullName>
    </recommendedName>
</protein>
<dbReference type="EMBL" id="JAGDFM010000001">
    <property type="protein sequence ID" value="KAG7393833.1"/>
    <property type="molecule type" value="Genomic_DNA"/>
</dbReference>
<dbReference type="Proteomes" id="UP000694044">
    <property type="component" value="Unassembled WGS sequence"/>
</dbReference>
<organism evidence="2 3">
    <name type="scientific">Phytophthora pseudosyringae</name>
    <dbReference type="NCBI Taxonomy" id="221518"/>
    <lineage>
        <taxon>Eukaryota</taxon>
        <taxon>Sar</taxon>
        <taxon>Stramenopiles</taxon>
        <taxon>Oomycota</taxon>
        <taxon>Peronosporomycetes</taxon>
        <taxon>Peronosporales</taxon>
        <taxon>Peronosporaceae</taxon>
        <taxon>Phytophthora</taxon>
    </lineage>
</organism>
<reference evidence="2" key="1">
    <citation type="submission" date="2021-02" db="EMBL/GenBank/DDBJ databases">
        <authorList>
            <person name="Palmer J.M."/>
        </authorList>
    </citation>
    <scope>NUCLEOTIDE SEQUENCE</scope>
    <source>
        <strain evidence="2">SCRP734</strain>
    </source>
</reference>
<comment type="caution">
    <text evidence="2">The sequence shown here is derived from an EMBL/GenBank/DDBJ whole genome shotgun (WGS) entry which is preliminary data.</text>
</comment>